<dbReference type="EMBL" id="CP036339">
    <property type="protein sequence ID" value="QDT75315.1"/>
    <property type="molecule type" value="Genomic_DNA"/>
</dbReference>
<reference evidence="2 3" key="1">
    <citation type="submission" date="2019-02" db="EMBL/GenBank/DDBJ databases">
        <title>Deep-cultivation of Planctomycetes and their phenomic and genomic characterization uncovers novel biology.</title>
        <authorList>
            <person name="Wiegand S."/>
            <person name="Jogler M."/>
            <person name="Boedeker C."/>
            <person name="Pinto D."/>
            <person name="Vollmers J."/>
            <person name="Rivas-Marin E."/>
            <person name="Kohn T."/>
            <person name="Peeters S.H."/>
            <person name="Heuer A."/>
            <person name="Rast P."/>
            <person name="Oberbeckmann S."/>
            <person name="Bunk B."/>
            <person name="Jeske O."/>
            <person name="Meyerdierks A."/>
            <person name="Storesund J.E."/>
            <person name="Kallscheuer N."/>
            <person name="Luecker S."/>
            <person name="Lage O.M."/>
            <person name="Pohl T."/>
            <person name="Merkel B.J."/>
            <person name="Hornburger P."/>
            <person name="Mueller R.-W."/>
            <person name="Bruemmer F."/>
            <person name="Labrenz M."/>
            <person name="Spormann A.M."/>
            <person name="Op den Camp H."/>
            <person name="Overmann J."/>
            <person name="Amann R."/>
            <person name="Jetten M.S.M."/>
            <person name="Mascher T."/>
            <person name="Medema M.H."/>
            <person name="Devos D.P."/>
            <person name="Kaster A.-K."/>
            <person name="Ovreas L."/>
            <person name="Rohde M."/>
            <person name="Galperin M.Y."/>
            <person name="Jogler C."/>
        </authorList>
    </citation>
    <scope>NUCLEOTIDE SEQUENCE [LARGE SCALE GENOMIC DNA]</scope>
    <source>
        <strain evidence="2 3">I41</strain>
    </source>
</reference>
<name>A0A517U3X8_9BACT</name>
<evidence type="ECO:0008006" key="4">
    <source>
        <dbReference type="Google" id="ProtNLM"/>
    </source>
</evidence>
<keyword evidence="1" id="KW-0732">Signal</keyword>
<dbReference type="AlphaFoldDB" id="A0A517U3X8"/>
<proteinExistence type="predicted"/>
<feature type="chain" id="PRO_5021892796" description="SMP-30/Gluconolaconase/LRE-like region" evidence="1">
    <location>
        <begin position="29"/>
        <end position="266"/>
    </location>
</feature>
<dbReference type="RefSeq" id="WP_145434982.1">
    <property type="nucleotide sequence ID" value="NZ_CP036339.1"/>
</dbReference>
<keyword evidence="3" id="KW-1185">Reference proteome</keyword>
<protein>
    <recommendedName>
        <fullName evidence="4">SMP-30/Gluconolaconase/LRE-like region</fullName>
    </recommendedName>
</protein>
<feature type="signal peptide" evidence="1">
    <location>
        <begin position="1"/>
        <end position="28"/>
    </location>
</feature>
<dbReference type="Proteomes" id="UP000317909">
    <property type="component" value="Chromosome"/>
</dbReference>
<dbReference type="SUPFAM" id="SSF63829">
    <property type="entry name" value="Calcium-dependent phosphotriesterase"/>
    <property type="match status" value="1"/>
</dbReference>
<accession>A0A517U3X8</accession>
<gene>
    <name evidence="2" type="ORF">I41_45250</name>
</gene>
<evidence type="ECO:0000313" key="2">
    <source>
        <dbReference type="EMBL" id="QDT75315.1"/>
    </source>
</evidence>
<evidence type="ECO:0000256" key="1">
    <source>
        <dbReference type="SAM" id="SignalP"/>
    </source>
</evidence>
<sequence precursor="true">MAAHCRWSHHVRTMLALALCLAPWSVAAADNLLLSAGREFPGQLWGSRDGRLQRLHRREAVADRAFPQATMKLQKLAVGADGKVYFVSGLDGYVLHWLDGRHEVLSFEFPGQVRDVDGGGEEHTVYFSVVPTPQDNEPLADGKIYRRDLWQGAPSEVATVRQADVGADWWGTFALNQGDVYIATFGTPSRLFKLVGGKPEPVFLGNKYHIEGLAADDQGQFLFADGAGGVYRTPDFENVEILIQGDRKFTDVAAQPPAAASSAAAQ</sequence>
<evidence type="ECO:0000313" key="3">
    <source>
        <dbReference type="Proteomes" id="UP000317909"/>
    </source>
</evidence>
<dbReference type="OrthoDB" id="273965at2"/>
<dbReference type="KEGG" id="llh:I41_45250"/>
<organism evidence="2 3">
    <name type="scientific">Lacipirellula limnantheis</name>
    <dbReference type="NCBI Taxonomy" id="2528024"/>
    <lineage>
        <taxon>Bacteria</taxon>
        <taxon>Pseudomonadati</taxon>
        <taxon>Planctomycetota</taxon>
        <taxon>Planctomycetia</taxon>
        <taxon>Pirellulales</taxon>
        <taxon>Lacipirellulaceae</taxon>
        <taxon>Lacipirellula</taxon>
    </lineage>
</organism>